<feature type="non-terminal residue" evidence="2">
    <location>
        <position position="1"/>
    </location>
</feature>
<dbReference type="Proteomes" id="UP001199054">
    <property type="component" value="Unassembled WGS sequence"/>
</dbReference>
<dbReference type="InterPro" id="IPR001242">
    <property type="entry name" value="Condensation_dom"/>
</dbReference>
<sequence length="74" mass="8054">LRATLFEVGAREHVLLLVVHHIAADGASLAPLARDLSQAYAARCAGAEPGWQPLPVQYADYALWQRELLGDESD</sequence>
<evidence type="ECO:0000313" key="3">
    <source>
        <dbReference type="Proteomes" id="UP001199054"/>
    </source>
</evidence>
<reference evidence="2 3" key="1">
    <citation type="submission" date="2021-10" db="EMBL/GenBank/DDBJ databases">
        <title>Streptomyces sp. strain SMC 277, a novel streptomycete isolated from soil.</title>
        <authorList>
            <person name="Chanama M."/>
        </authorList>
    </citation>
    <scope>NUCLEOTIDE SEQUENCE [LARGE SCALE GENOMIC DNA]</scope>
    <source>
        <strain evidence="2 3">SMC 277</strain>
    </source>
</reference>
<feature type="domain" description="Condensation" evidence="1">
    <location>
        <begin position="1"/>
        <end position="71"/>
    </location>
</feature>
<evidence type="ECO:0000313" key="2">
    <source>
        <dbReference type="EMBL" id="MCB5183587.1"/>
    </source>
</evidence>
<dbReference type="Pfam" id="PF00668">
    <property type="entry name" value="Condensation"/>
    <property type="match status" value="1"/>
</dbReference>
<organism evidence="2 3">
    <name type="scientific">Streptomyces antimicrobicus</name>
    <dbReference type="NCBI Taxonomy" id="2883108"/>
    <lineage>
        <taxon>Bacteria</taxon>
        <taxon>Bacillati</taxon>
        <taxon>Actinomycetota</taxon>
        <taxon>Actinomycetes</taxon>
        <taxon>Kitasatosporales</taxon>
        <taxon>Streptomycetaceae</taxon>
        <taxon>Streptomyces</taxon>
    </lineage>
</organism>
<dbReference type="Gene3D" id="3.30.559.10">
    <property type="entry name" value="Chloramphenicol acetyltransferase-like domain"/>
    <property type="match status" value="1"/>
</dbReference>
<protein>
    <submittedName>
        <fullName evidence="2">Condensation domain-containing protein</fullName>
    </submittedName>
</protein>
<dbReference type="InterPro" id="IPR023213">
    <property type="entry name" value="CAT-like_dom_sf"/>
</dbReference>
<dbReference type="RefSeq" id="WP_226731092.1">
    <property type="nucleotide sequence ID" value="NZ_JAJAUY010000284.1"/>
</dbReference>
<accession>A0ABS8BG28</accession>
<comment type="caution">
    <text evidence="2">The sequence shown here is derived from an EMBL/GenBank/DDBJ whole genome shotgun (WGS) entry which is preliminary data.</text>
</comment>
<evidence type="ECO:0000259" key="1">
    <source>
        <dbReference type="Pfam" id="PF00668"/>
    </source>
</evidence>
<keyword evidence="3" id="KW-1185">Reference proteome</keyword>
<name>A0ABS8BG28_9ACTN</name>
<proteinExistence type="predicted"/>
<feature type="non-terminal residue" evidence="2">
    <location>
        <position position="74"/>
    </location>
</feature>
<gene>
    <name evidence="2" type="ORF">LG632_30065</name>
</gene>
<dbReference type="SUPFAM" id="SSF52777">
    <property type="entry name" value="CoA-dependent acyltransferases"/>
    <property type="match status" value="1"/>
</dbReference>
<dbReference type="EMBL" id="JAJAUY010000284">
    <property type="protein sequence ID" value="MCB5183587.1"/>
    <property type="molecule type" value="Genomic_DNA"/>
</dbReference>